<evidence type="ECO:0000256" key="4">
    <source>
        <dbReference type="ARBA" id="ARBA00022622"/>
    </source>
</evidence>
<gene>
    <name evidence="15" type="primary">LOC100208445</name>
</gene>
<organism evidence="14 15">
    <name type="scientific">Hydra vulgaris</name>
    <name type="common">Hydra</name>
    <name type="synonym">Hydra attenuata</name>
    <dbReference type="NCBI Taxonomy" id="6087"/>
    <lineage>
        <taxon>Eukaryota</taxon>
        <taxon>Metazoa</taxon>
        <taxon>Cnidaria</taxon>
        <taxon>Hydrozoa</taxon>
        <taxon>Hydroidolina</taxon>
        <taxon>Anthoathecata</taxon>
        <taxon>Aplanulata</taxon>
        <taxon>Hydridae</taxon>
        <taxon>Hydra</taxon>
    </lineage>
</organism>
<dbReference type="GeneID" id="100208445"/>
<keyword evidence="6" id="KW-0654">Proteoglycan</keyword>
<protein>
    <submittedName>
        <fullName evidence="15">Glypican-6</fullName>
    </submittedName>
</protein>
<accession>A0ABM4B450</accession>
<evidence type="ECO:0000256" key="9">
    <source>
        <dbReference type="ARBA" id="ARBA00023207"/>
    </source>
</evidence>
<evidence type="ECO:0000256" key="7">
    <source>
        <dbReference type="ARBA" id="ARBA00023136"/>
    </source>
</evidence>
<keyword evidence="13" id="KW-1133">Transmembrane helix</keyword>
<sequence>MYIFDILIFVAIWNFVLSIGVLNISLTCNYAKINYQLAGFNRDEDINNQKKTGKDLKVCSPEMTCCNVGAERNLVQASERLQGSLQIPVYKNLSEALLLTSTNFMEIFRKFMNKSQKNLDTMFEETYGSRYENNNYVFKSLYHALHQYINGSELDLETTVDLFFAKLHEKIYVMSHPFSKFDKKFENCINENTNFVRPFGEIQQLIRQQTSRSFMAARMFLHSLKEANNIVSELSQMAFHDECSVAFMRMTQCSICSDVPSSIKPCLNYCQNVMKGCFSYIIMIQPKWNDFLINLITLAQKLEGPFSIEAVVEPLGVKISEAIMIFQENQGNITAKVEEKCGKPTPNNNIELSKNKKRRSALLKGEMKLKSSNLPLIFNVDSDKKKVASELESLLIESQKTFRSLIHHWLELPEKICNDELFSASNEIPCWNGMNSSGYEYSVVTNSIEDLFKKNPEVKSNPLKANMGILNLDYKLGLLIKGVQKALAGKIDPECPDCENGESSSGSSADGSGDGSGDKDNESGSGDEATTTIPNHCDNSVDDDCVSNKNTHKTKNTEESKNDIHIYEPIINLSTSSSATDIFLNLILILLGLTAFGIL</sequence>
<dbReference type="RefSeq" id="XP_065643602.1">
    <property type="nucleotide sequence ID" value="XM_065787530.1"/>
</dbReference>
<comment type="subcellular location">
    <subcellularLocation>
        <location evidence="1">Cell membrane</location>
        <topology evidence="1">Lipid-anchor</topology>
        <topology evidence="1">GPI-anchor</topology>
    </subcellularLocation>
</comment>
<reference evidence="14" key="1">
    <citation type="submission" date="2025-05" db="UniProtKB">
        <authorList>
            <consortium name="RefSeq"/>
        </authorList>
    </citation>
    <scope>NUCLEOTIDE SEQUENCE [LARGE SCALE GENOMIC DNA]</scope>
</reference>
<evidence type="ECO:0000256" key="10">
    <source>
        <dbReference type="ARBA" id="ARBA00023288"/>
    </source>
</evidence>
<proteinExistence type="inferred from homology"/>
<feature type="compositionally biased region" description="Low complexity" evidence="12">
    <location>
        <begin position="501"/>
        <end position="511"/>
    </location>
</feature>
<evidence type="ECO:0000313" key="14">
    <source>
        <dbReference type="Proteomes" id="UP001652625"/>
    </source>
</evidence>
<keyword evidence="3" id="KW-1003">Cell membrane</keyword>
<feature type="transmembrane region" description="Helical" evidence="13">
    <location>
        <begin position="6"/>
        <end position="26"/>
    </location>
</feature>
<feature type="region of interest" description="Disordered" evidence="12">
    <location>
        <begin position="497"/>
        <end position="559"/>
    </location>
</feature>
<evidence type="ECO:0000256" key="1">
    <source>
        <dbReference type="ARBA" id="ARBA00004609"/>
    </source>
</evidence>
<reference evidence="15" key="2">
    <citation type="submission" date="2025-08" db="UniProtKB">
        <authorList>
            <consortium name="RefSeq"/>
        </authorList>
    </citation>
    <scope>IDENTIFICATION</scope>
</reference>
<evidence type="ECO:0000256" key="2">
    <source>
        <dbReference type="ARBA" id="ARBA00010260"/>
    </source>
</evidence>
<keyword evidence="4" id="KW-0336">GPI-anchor</keyword>
<dbReference type="PANTHER" id="PTHR10822">
    <property type="entry name" value="GLYPICAN"/>
    <property type="match status" value="1"/>
</dbReference>
<keyword evidence="9" id="KW-0357">Heparan sulfate</keyword>
<name>A0ABM4B450_HYDVU</name>
<keyword evidence="7 13" id="KW-0472">Membrane</keyword>
<dbReference type="PANTHER" id="PTHR10822:SF29">
    <property type="entry name" value="DIVISION ABNORMALLY DELAYED PROTEIN"/>
    <property type="match status" value="1"/>
</dbReference>
<dbReference type="InterPro" id="IPR001863">
    <property type="entry name" value="Glypican"/>
</dbReference>
<comment type="similarity">
    <text evidence="2 11">Belongs to the glypican family.</text>
</comment>
<dbReference type="Proteomes" id="UP001652625">
    <property type="component" value="Chromosome 01"/>
</dbReference>
<keyword evidence="5" id="KW-0732">Signal</keyword>
<evidence type="ECO:0000256" key="12">
    <source>
        <dbReference type="SAM" id="MobiDB-lite"/>
    </source>
</evidence>
<keyword evidence="14" id="KW-1185">Reference proteome</keyword>
<evidence type="ECO:0000313" key="15">
    <source>
        <dbReference type="RefSeq" id="XP_065643602.1"/>
    </source>
</evidence>
<keyword evidence="13" id="KW-0812">Transmembrane</keyword>
<evidence type="ECO:0000256" key="8">
    <source>
        <dbReference type="ARBA" id="ARBA00023180"/>
    </source>
</evidence>
<keyword evidence="10" id="KW-0449">Lipoprotein</keyword>
<evidence type="ECO:0000256" key="5">
    <source>
        <dbReference type="ARBA" id="ARBA00022729"/>
    </source>
</evidence>
<evidence type="ECO:0000256" key="13">
    <source>
        <dbReference type="SAM" id="Phobius"/>
    </source>
</evidence>
<feature type="compositionally biased region" description="Polar residues" evidence="12">
    <location>
        <begin position="529"/>
        <end position="538"/>
    </location>
</feature>
<evidence type="ECO:0000256" key="6">
    <source>
        <dbReference type="ARBA" id="ARBA00022974"/>
    </source>
</evidence>
<dbReference type="Pfam" id="PF01153">
    <property type="entry name" value="Glypican"/>
    <property type="match status" value="1"/>
</dbReference>
<keyword evidence="8" id="KW-0325">Glycoprotein</keyword>
<evidence type="ECO:0000256" key="11">
    <source>
        <dbReference type="RuleBase" id="RU003518"/>
    </source>
</evidence>
<evidence type="ECO:0000256" key="3">
    <source>
        <dbReference type="ARBA" id="ARBA00022475"/>
    </source>
</evidence>